<dbReference type="Pfam" id="PF00723">
    <property type="entry name" value="Glyco_hydro_15"/>
    <property type="match status" value="1"/>
</dbReference>
<dbReference type="InterPro" id="IPR008734">
    <property type="entry name" value="PHK_A/B_su"/>
</dbReference>
<feature type="domain" description="GH15-like" evidence="6">
    <location>
        <begin position="2"/>
        <end position="69"/>
    </location>
</feature>
<dbReference type="GO" id="GO:0005886">
    <property type="term" value="C:plasma membrane"/>
    <property type="evidence" value="ECO:0007669"/>
    <property type="project" value="UniProtKB-SubCell"/>
</dbReference>
<keyword evidence="5" id="KW-1003">Cell membrane</keyword>
<keyword evidence="3 5" id="KW-0321">Glycogen metabolism</keyword>
<keyword evidence="5" id="KW-0636">Prenylation</keyword>
<keyword evidence="5" id="KW-0449">Lipoprotein</keyword>
<comment type="pathway">
    <text evidence="1 5">Glycan biosynthesis; glycogen metabolism.</text>
</comment>
<comment type="subcellular location">
    <subcellularLocation>
        <location evidence="5">Cell membrane</location>
        <topology evidence="5">Lipid-anchor</topology>
        <orientation evidence="5">Cytoplasmic side</orientation>
    </subcellularLocation>
</comment>
<keyword evidence="7" id="KW-1185">Reference proteome</keyword>
<comment type="function">
    <text evidence="5">Phosphorylase b kinase catalyzes the phosphorylation of serine in certain substrates, including troponin I.</text>
</comment>
<dbReference type="PANTHER" id="PTHR10749:SF7">
    <property type="entry name" value="PHOSPHORYLASE B KINASE REGULATORY SUBUNIT ALPHA-RELATED"/>
    <property type="match status" value="1"/>
</dbReference>
<dbReference type="WBParaSite" id="Hba_20520">
    <property type="protein sequence ID" value="Hba_20520"/>
    <property type="gene ID" value="Hba_20520"/>
</dbReference>
<dbReference type="GO" id="GO:0005964">
    <property type="term" value="C:phosphorylase kinase complex"/>
    <property type="evidence" value="ECO:0007669"/>
    <property type="project" value="TreeGrafter"/>
</dbReference>
<dbReference type="GO" id="GO:0005516">
    <property type="term" value="F:calmodulin binding"/>
    <property type="evidence" value="ECO:0007669"/>
    <property type="project" value="UniProtKB-KW"/>
</dbReference>
<dbReference type="GO" id="GO:0005977">
    <property type="term" value="P:glycogen metabolic process"/>
    <property type="evidence" value="ECO:0007669"/>
    <property type="project" value="UniProtKB-UniPathway"/>
</dbReference>
<keyword evidence="5" id="KW-0119">Carbohydrate metabolism</keyword>
<evidence type="ECO:0000256" key="3">
    <source>
        <dbReference type="ARBA" id="ARBA00022600"/>
    </source>
</evidence>
<reference evidence="8" key="1">
    <citation type="submission" date="2016-11" db="UniProtKB">
        <authorList>
            <consortium name="WormBaseParasite"/>
        </authorList>
    </citation>
    <scope>IDENTIFICATION</scope>
</reference>
<dbReference type="UniPathway" id="UPA00163"/>
<dbReference type="InterPro" id="IPR008928">
    <property type="entry name" value="6-hairpin_glycosidase_sf"/>
</dbReference>
<evidence type="ECO:0000256" key="2">
    <source>
        <dbReference type="ARBA" id="ARBA00007128"/>
    </source>
</evidence>
<accession>A0A1I7XT54</accession>
<protein>
    <recommendedName>
        <fullName evidence="5">Phosphorylase b kinase regulatory subunit</fullName>
    </recommendedName>
</protein>
<keyword evidence="5" id="KW-0472">Membrane</keyword>
<evidence type="ECO:0000313" key="8">
    <source>
        <dbReference type="WBParaSite" id="Hba_20520"/>
    </source>
</evidence>
<comment type="similarity">
    <text evidence="2 5">Belongs to the phosphorylase b kinase regulatory chain family.</text>
</comment>
<dbReference type="SUPFAM" id="SSF48208">
    <property type="entry name" value="Six-hairpin glycosidases"/>
    <property type="match status" value="1"/>
</dbReference>
<evidence type="ECO:0000256" key="1">
    <source>
        <dbReference type="ARBA" id="ARBA00005131"/>
    </source>
</evidence>
<evidence type="ECO:0000256" key="5">
    <source>
        <dbReference type="RuleBase" id="RU364123"/>
    </source>
</evidence>
<evidence type="ECO:0000313" key="7">
    <source>
        <dbReference type="Proteomes" id="UP000095283"/>
    </source>
</evidence>
<dbReference type="PANTHER" id="PTHR10749">
    <property type="entry name" value="PHOSPHORYLASE B KINASE REGULATORY SUBUNIT"/>
    <property type="match status" value="1"/>
</dbReference>
<evidence type="ECO:0000256" key="4">
    <source>
        <dbReference type="ARBA" id="ARBA00022860"/>
    </source>
</evidence>
<name>A0A1I7XT54_HETBA</name>
<dbReference type="InterPro" id="IPR011613">
    <property type="entry name" value="GH15-like"/>
</dbReference>
<dbReference type="Proteomes" id="UP000095283">
    <property type="component" value="Unplaced"/>
</dbReference>
<dbReference type="AlphaFoldDB" id="A0A1I7XT54"/>
<proteinExistence type="inferred from homology"/>
<sequence>MMQSILECMIRQADNVEMFKKYQRSLDSLHSKYSVSTKSTVCGDTEWGHLQIDATSLFLLTLAQITASG</sequence>
<organism evidence="7 8">
    <name type="scientific">Heterorhabditis bacteriophora</name>
    <name type="common">Entomopathogenic nematode worm</name>
    <dbReference type="NCBI Taxonomy" id="37862"/>
    <lineage>
        <taxon>Eukaryota</taxon>
        <taxon>Metazoa</taxon>
        <taxon>Ecdysozoa</taxon>
        <taxon>Nematoda</taxon>
        <taxon>Chromadorea</taxon>
        <taxon>Rhabditida</taxon>
        <taxon>Rhabditina</taxon>
        <taxon>Rhabditomorpha</taxon>
        <taxon>Strongyloidea</taxon>
        <taxon>Heterorhabditidae</taxon>
        <taxon>Heterorhabditis</taxon>
    </lineage>
</organism>
<keyword evidence="4 5" id="KW-0112">Calmodulin-binding</keyword>
<evidence type="ECO:0000259" key="6">
    <source>
        <dbReference type="Pfam" id="PF00723"/>
    </source>
</evidence>